<dbReference type="Pfam" id="PF12802">
    <property type="entry name" value="MarR_2"/>
    <property type="match status" value="1"/>
</dbReference>
<keyword evidence="3" id="KW-0804">Transcription</keyword>
<name>A0ABZ2ADM1_STRNV</name>
<dbReference type="PANTHER" id="PTHR33164">
    <property type="entry name" value="TRANSCRIPTIONAL REGULATOR, MARR FAMILY"/>
    <property type="match status" value="1"/>
</dbReference>
<evidence type="ECO:0000256" key="1">
    <source>
        <dbReference type="ARBA" id="ARBA00023015"/>
    </source>
</evidence>
<evidence type="ECO:0000313" key="6">
    <source>
        <dbReference type="Proteomes" id="UP001432209"/>
    </source>
</evidence>
<dbReference type="GeneID" id="91341462"/>
<proteinExistence type="predicted"/>
<protein>
    <submittedName>
        <fullName evidence="5">MarR family transcriptional regulator</fullName>
    </submittedName>
</protein>
<dbReference type="SMART" id="SM00347">
    <property type="entry name" value="HTH_MARR"/>
    <property type="match status" value="1"/>
</dbReference>
<evidence type="ECO:0000256" key="3">
    <source>
        <dbReference type="ARBA" id="ARBA00023163"/>
    </source>
</evidence>
<dbReference type="Gene3D" id="1.10.10.10">
    <property type="entry name" value="Winged helix-like DNA-binding domain superfamily/Winged helix DNA-binding domain"/>
    <property type="match status" value="1"/>
</dbReference>
<dbReference type="InterPro" id="IPR036390">
    <property type="entry name" value="WH_DNA-bd_sf"/>
</dbReference>
<evidence type="ECO:0000259" key="4">
    <source>
        <dbReference type="PROSITE" id="PS50995"/>
    </source>
</evidence>
<dbReference type="PROSITE" id="PS50995">
    <property type="entry name" value="HTH_MARR_2"/>
    <property type="match status" value="1"/>
</dbReference>
<dbReference type="PRINTS" id="PR00598">
    <property type="entry name" value="HTHMARR"/>
</dbReference>
<gene>
    <name evidence="5" type="ORF">OG442_30145</name>
</gene>
<evidence type="ECO:0000256" key="2">
    <source>
        <dbReference type="ARBA" id="ARBA00023125"/>
    </source>
</evidence>
<evidence type="ECO:0000313" key="5">
    <source>
        <dbReference type="EMBL" id="WUX55443.1"/>
    </source>
</evidence>
<sequence length="144" mass="15986">MAEHTDPLTLEVVELIGTVVARYYEEYDRAAAEHSLTGAQARVLGLLSIQPMPMRRIAQKLKCEPSNVTGIVDRLESRGLVERRPDPADRRVKLAAPTEQGRSTARQLRDGLNFAREPLADLSAAERTVLRDLLRRMLGADAGQ</sequence>
<dbReference type="InterPro" id="IPR023187">
    <property type="entry name" value="Tscrpt_reg_MarR-type_CS"/>
</dbReference>
<dbReference type="InterPro" id="IPR036388">
    <property type="entry name" value="WH-like_DNA-bd_sf"/>
</dbReference>
<keyword evidence="1" id="KW-0805">Transcription regulation</keyword>
<dbReference type="SUPFAM" id="SSF46785">
    <property type="entry name" value="Winged helix' DNA-binding domain"/>
    <property type="match status" value="1"/>
</dbReference>
<accession>A0ABZ2ADM1</accession>
<dbReference type="EMBL" id="CP109495">
    <property type="protein sequence ID" value="WUX55443.1"/>
    <property type="molecule type" value="Genomic_DNA"/>
</dbReference>
<keyword evidence="6" id="KW-1185">Reference proteome</keyword>
<keyword evidence="2" id="KW-0238">DNA-binding</keyword>
<dbReference type="Proteomes" id="UP001432209">
    <property type="component" value="Chromosome"/>
</dbReference>
<dbReference type="InterPro" id="IPR000835">
    <property type="entry name" value="HTH_MarR-typ"/>
</dbReference>
<dbReference type="RefSeq" id="WP_069627565.1">
    <property type="nucleotide sequence ID" value="NZ_CP109389.1"/>
</dbReference>
<feature type="domain" description="HTH marR-type" evidence="4">
    <location>
        <begin position="9"/>
        <end position="139"/>
    </location>
</feature>
<dbReference type="PROSITE" id="PS01117">
    <property type="entry name" value="HTH_MARR_1"/>
    <property type="match status" value="1"/>
</dbReference>
<reference evidence="5" key="1">
    <citation type="submission" date="2022-10" db="EMBL/GenBank/DDBJ databases">
        <title>The complete genomes of actinobacterial strains from the NBC collection.</title>
        <authorList>
            <person name="Joergensen T.S."/>
            <person name="Alvarez Arevalo M."/>
            <person name="Sterndorff E.B."/>
            <person name="Faurdal D."/>
            <person name="Vuksanovic O."/>
            <person name="Mourched A.-S."/>
            <person name="Charusanti P."/>
            <person name="Shaw S."/>
            <person name="Blin K."/>
            <person name="Weber T."/>
        </authorList>
    </citation>
    <scope>NUCLEOTIDE SEQUENCE</scope>
    <source>
        <strain evidence="5">NBC_01432</strain>
    </source>
</reference>
<dbReference type="InterPro" id="IPR039422">
    <property type="entry name" value="MarR/SlyA-like"/>
</dbReference>
<organism evidence="5 6">
    <name type="scientific">Streptomyces niveus</name>
    <name type="common">Streptomyces spheroides</name>
    <dbReference type="NCBI Taxonomy" id="193462"/>
    <lineage>
        <taxon>Bacteria</taxon>
        <taxon>Bacillati</taxon>
        <taxon>Actinomycetota</taxon>
        <taxon>Actinomycetes</taxon>
        <taxon>Kitasatosporales</taxon>
        <taxon>Streptomycetaceae</taxon>
        <taxon>Streptomyces</taxon>
    </lineage>
</organism>
<dbReference type="PANTHER" id="PTHR33164:SF99">
    <property type="entry name" value="MARR FAMILY REGULATORY PROTEIN"/>
    <property type="match status" value="1"/>
</dbReference>